<evidence type="ECO:0000313" key="3">
    <source>
        <dbReference type="Proteomes" id="UP001596223"/>
    </source>
</evidence>
<feature type="compositionally biased region" description="Gly residues" evidence="1">
    <location>
        <begin position="385"/>
        <end position="399"/>
    </location>
</feature>
<feature type="compositionally biased region" description="Gly residues" evidence="1">
    <location>
        <begin position="329"/>
        <end position="353"/>
    </location>
</feature>
<organism evidence="2 3">
    <name type="scientific">Nocardia lasii</name>
    <dbReference type="NCBI Taxonomy" id="1616107"/>
    <lineage>
        <taxon>Bacteria</taxon>
        <taxon>Bacillati</taxon>
        <taxon>Actinomycetota</taxon>
        <taxon>Actinomycetes</taxon>
        <taxon>Mycobacteriales</taxon>
        <taxon>Nocardiaceae</taxon>
        <taxon>Nocardia</taxon>
    </lineage>
</organism>
<dbReference type="EMBL" id="JBHSQN010000013">
    <property type="protein sequence ID" value="MFC6013300.1"/>
    <property type="molecule type" value="Genomic_DNA"/>
</dbReference>
<name>A0ABW1JVW1_9NOCA</name>
<gene>
    <name evidence="2" type="ORF">ACFP3H_19770</name>
</gene>
<reference evidence="3" key="1">
    <citation type="journal article" date="2019" name="Int. J. Syst. Evol. Microbiol.">
        <title>The Global Catalogue of Microorganisms (GCM) 10K type strain sequencing project: providing services to taxonomists for standard genome sequencing and annotation.</title>
        <authorList>
            <consortium name="The Broad Institute Genomics Platform"/>
            <consortium name="The Broad Institute Genome Sequencing Center for Infectious Disease"/>
            <person name="Wu L."/>
            <person name="Ma J."/>
        </authorList>
    </citation>
    <scope>NUCLEOTIDE SEQUENCE [LARGE SCALE GENOMIC DNA]</scope>
    <source>
        <strain evidence="3">CCUG 36956</strain>
    </source>
</reference>
<proteinExistence type="predicted"/>
<evidence type="ECO:0000256" key="1">
    <source>
        <dbReference type="SAM" id="MobiDB-lite"/>
    </source>
</evidence>
<evidence type="ECO:0008006" key="4">
    <source>
        <dbReference type="Google" id="ProtNLM"/>
    </source>
</evidence>
<protein>
    <recommendedName>
        <fullName evidence="4">PPE domain-containing protein</fullName>
    </recommendedName>
</protein>
<comment type="caution">
    <text evidence="2">The sequence shown here is derived from an EMBL/GenBank/DDBJ whole genome shotgun (WGS) entry which is preliminary data.</text>
</comment>
<evidence type="ECO:0000313" key="2">
    <source>
        <dbReference type="EMBL" id="MFC6013300.1"/>
    </source>
</evidence>
<accession>A0ABW1JVW1</accession>
<dbReference type="Proteomes" id="UP001596223">
    <property type="component" value="Unassembled WGS sequence"/>
</dbReference>
<feature type="compositionally biased region" description="Gly residues" evidence="1">
    <location>
        <begin position="227"/>
        <end position="248"/>
    </location>
</feature>
<feature type="compositionally biased region" description="Low complexity" evidence="1">
    <location>
        <begin position="354"/>
        <end position="384"/>
    </location>
</feature>
<sequence>MTYEDYKAKVIAAQEQWNAERSKIYGWQAAGNYATIFKDDIQPPHITTPDSYDSMTLEQMQAAVAAMRPQLVDDAVTAWGNIGGALMGTFVGFNQEFARTVTGADGRGGWTGAAASAAVAAVNNYAQQSLPLSQAATAISWKLAEMRTGIEQTQALMPGLTERADVTGKTLPADGVMKVDDHNREEATQEGRRILRTVYSQVAGQTDNGVPYLPTAPTIVGDSGAPGSHGGSNAVGGQGNPGTDGGSPTGTDDPAAGTPGTDPAATAPTTESPSTTPTSTDPTSTTPQSTTPQSSTPTATTPTSPGATAPGSPTAGSPGAGSPLVGSPVGVGRGGTGTGSGGGGGGQGGGGTPTGATPGRAVPGSQSPGAAAAAAGSRAAATATGGRGAMGMGGMGAPGAGRNNSDDERTTGIPDYLITQDNGDSLLGTDGLRTVPPVIGAHEDDDSAPS</sequence>
<feature type="compositionally biased region" description="Low complexity" evidence="1">
    <location>
        <begin position="249"/>
        <end position="328"/>
    </location>
</feature>
<keyword evidence="3" id="KW-1185">Reference proteome</keyword>
<feature type="region of interest" description="Disordered" evidence="1">
    <location>
        <begin position="205"/>
        <end position="450"/>
    </location>
</feature>
<dbReference type="RefSeq" id="WP_378608165.1">
    <property type="nucleotide sequence ID" value="NZ_JBHSQN010000013.1"/>
</dbReference>